<gene>
    <name evidence="1" type="ORF">MESS2_980022</name>
</gene>
<sequence>MADLELRGIECAAWVPTEVDLPIQEQCALPNLLVYLTRKAQIGRPGTHSNTRELHLSCSYSVSQLGEVRGRYRPRPLASALRGHSRPRCRWTRWSLPPLWRGGREAQETLPSG</sequence>
<reference evidence="1 2" key="1">
    <citation type="submission" date="2013-02" db="EMBL/GenBank/DDBJ databases">
        <authorList>
            <person name="Genoscope - CEA"/>
        </authorList>
    </citation>
    <scope>NUCLEOTIDE SEQUENCE [LARGE SCALE GENOMIC DNA]</scope>
    <source>
        <strain evidence="1 2">STM 2683</strain>
    </source>
</reference>
<dbReference type="EMBL" id="CAUM01000170">
    <property type="protein sequence ID" value="CCV09300.1"/>
    <property type="molecule type" value="Genomic_DNA"/>
</dbReference>
<proteinExistence type="predicted"/>
<accession>M5EZD0</accession>
<name>M5EZD0_9HYPH</name>
<keyword evidence="2" id="KW-1185">Reference proteome</keyword>
<protein>
    <submittedName>
        <fullName evidence="1">Uncharacterized protein</fullName>
    </submittedName>
</protein>
<evidence type="ECO:0000313" key="1">
    <source>
        <dbReference type="EMBL" id="CCV09300.1"/>
    </source>
</evidence>
<organism evidence="1 2">
    <name type="scientific">Mesorhizobium metallidurans STM 2683</name>
    <dbReference type="NCBI Taxonomy" id="1297569"/>
    <lineage>
        <taxon>Bacteria</taxon>
        <taxon>Pseudomonadati</taxon>
        <taxon>Pseudomonadota</taxon>
        <taxon>Alphaproteobacteria</taxon>
        <taxon>Hyphomicrobiales</taxon>
        <taxon>Phyllobacteriaceae</taxon>
        <taxon>Mesorhizobium</taxon>
    </lineage>
</organism>
<dbReference type="Proteomes" id="UP000012062">
    <property type="component" value="Unassembled WGS sequence"/>
</dbReference>
<comment type="caution">
    <text evidence="1">The sequence shown here is derived from an EMBL/GenBank/DDBJ whole genome shotgun (WGS) entry which is preliminary data.</text>
</comment>
<dbReference type="AlphaFoldDB" id="M5EZD0"/>
<evidence type="ECO:0000313" key="2">
    <source>
        <dbReference type="Proteomes" id="UP000012062"/>
    </source>
</evidence>